<gene>
    <name evidence="2" type="ORF">EUAN_24320</name>
</gene>
<evidence type="ECO:0000313" key="2">
    <source>
        <dbReference type="EMBL" id="OHW61215.1"/>
    </source>
</evidence>
<dbReference type="InterPro" id="IPR036388">
    <property type="entry name" value="WH-like_DNA-bd_sf"/>
</dbReference>
<dbReference type="SUPFAM" id="SSF46785">
    <property type="entry name" value="Winged helix' DNA-binding domain"/>
    <property type="match status" value="1"/>
</dbReference>
<dbReference type="InterPro" id="IPR036390">
    <property type="entry name" value="WH_DNA-bd_sf"/>
</dbReference>
<evidence type="ECO:0008006" key="4">
    <source>
        <dbReference type="Google" id="ProtNLM"/>
    </source>
</evidence>
<feature type="region of interest" description="Disordered" evidence="1">
    <location>
        <begin position="176"/>
        <end position="205"/>
    </location>
</feature>
<keyword evidence="3" id="KW-1185">Reference proteome</keyword>
<protein>
    <recommendedName>
        <fullName evidence="4">Helix-turn-helix domain protein</fullName>
    </recommendedName>
</protein>
<dbReference type="RefSeq" id="WP_071064818.1">
    <property type="nucleotide sequence ID" value="NZ_MKIE01000024.1"/>
</dbReference>
<dbReference type="Proteomes" id="UP000180254">
    <property type="component" value="Unassembled WGS sequence"/>
</dbReference>
<dbReference type="OrthoDB" id="1850270at2"/>
<evidence type="ECO:0000313" key="3">
    <source>
        <dbReference type="Proteomes" id="UP000180254"/>
    </source>
</evidence>
<reference evidence="2 3" key="1">
    <citation type="submission" date="2016-09" db="EMBL/GenBank/DDBJ databases">
        <title>Genome sequence of Eubacterium angustum.</title>
        <authorList>
            <person name="Poehlein A."/>
            <person name="Daniel R."/>
        </authorList>
    </citation>
    <scope>NUCLEOTIDE SEQUENCE [LARGE SCALE GENOMIC DNA]</scope>
    <source>
        <strain evidence="2 3">DSM 1989</strain>
    </source>
</reference>
<dbReference type="AlphaFoldDB" id="A0A1S1V464"/>
<name>A0A1S1V464_9FIRM</name>
<proteinExistence type="predicted"/>
<comment type="caution">
    <text evidence="2">The sequence shown here is derived from an EMBL/GenBank/DDBJ whole genome shotgun (WGS) entry which is preliminary data.</text>
</comment>
<dbReference type="Gene3D" id="1.10.10.10">
    <property type="entry name" value="Winged helix-like DNA-binding domain superfamily/Winged helix DNA-binding domain"/>
    <property type="match status" value="1"/>
</dbReference>
<evidence type="ECO:0000256" key="1">
    <source>
        <dbReference type="SAM" id="MobiDB-lite"/>
    </source>
</evidence>
<organism evidence="2 3">
    <name type="scientific">Andreesenia angusta</name>
    <dbReference type="NCBI Taxonomy" id="39480"/>
    <lineage>
        <taxon>Bacteria</taxon>
        <taxon>Bacillati</taxon>
        <taxon>Bacillota</taxon>
        <taxon>Tissierellia</taxon>
        <taxon>Tissierellales</taxon>
        <taxon>Gottschalkiaceae</taxon>
        <taxon>Andreesenia</taxon>
    </lineage>
</organism>
<dbReference type="EMBL" id="MKIE01000024">
    <property type="protein sequence ID" value="OHW61215.1"/>
    <property type="molecule type" value="Genomic_DNA"/>
</dbReference>
<sequence length="205" mass="23264">MKAQDINTLVSAQIAARYGLNVMERAVYEAIRKYKSNEEHTAYPSIGTIAGHIGCCRNTAKKYIKSLVNKGLIRLTERPIVLPDGKRWNDTHVYTFTVEKDGKASPKREIKTEVQTETPYQKALKEFQAAKNILQRSYPAEVCEKAFNIAVGNIRTGVKKCITTPLNYMKSMIDNRDEESQGESKNCEEQISSAEILLRDETERE</sequence>
<accession>A0A1S1V464</accession>
<dbReference type="Pfam" id="PF13730">
    <property type="entry name" value="HTH_36"/>
    <property type="match status" value="1"/>
</dbReference>